<sequence>MHRVYFSTPRIQSKVYRVLVVQSWQYPPKRVSYGRMGSSLSKSRYILRSVFNGLQSSGVLANLNYFFVVNEVRIGLLIVRLRNNQTAGSEPNTETSTGIALLAYGPESRCQAVEEEKISNTIAILQSTAGAEQANNQTNNV</sequence>
<dbReference type="HOGENOM" id="CLU_139263_0_0_1"/>
<name>G2YF82_BOTF4</name>
<accession>G2YF82</accession>
<gene>
    <name evidence="1" type="ORF">BofuT4_P089760.1</name>
</gene>
<evidence type="ECO:0000313" key="2">
    <source>
        <dbReference type="Proteomes" id="UP000008177"/>
    </source>
</evidence>
<evidence type="ECO:0000313" key="1">
    <source>
        <dbReference type="EMBL" id="CCD50289.1"/>
    </source>
</evidence>
<dbReference type="Proteomes" id="UP000008177">
    <property type="component" value="Unplaced contigs"/>
</dbReference>
<dbReference type="EMBL" id="FQ790325">
    <property type="protein sequence ID" value="CCD50289.1"/>
    <property type="molecule type" value="Genomic_DNA"/>
</dbReference>
<reference evidence="2" key="1">
    <citation type="journal article" date="2011" name="PLoS Genet.">
        <title>Genomic analysis of the necrotrophic fungal pathogens Sclerotinia sclerotiorum and Botrytis cinerea.</title>
        <authorList>
            <person name="Amselem J."/>
            <person name="Cuomo C.A."/>
            <person name="van Kan J.A."/>
            <person name="Viaud M."/>
            <person name="Benito E.P."/>
            <person name="Couloux A."/>
            <person name="Coutinho P.M."/>
            <person name="de Vries R.P."/>
            <person name="Dyer P.S."/>
            <person name="Fillinger S."/>
            <person name="Fournier E."/>
            <person name="Gout L."/>
            <person name="Hahn M."/>
            <person name="Kohn L."/>
            <person name="Lapalu N."/>
            <person name="Plummer K.M."/>
            <person name="Pradier J.M."/>
            <person name="Quevillon E."/>
            <person name="Sharon A."/>
            <person name="Simon A."/>
            <person name="ten Have A."/>
            <person name="Tudzynski B."/>
            <person name="Tudzynski P."/>
            <person name="Wincker P."/>
            <person name="Andrew M."/>
            <person name="Anthouard V."/>
            <person name="Beever R.E."/>
            <person name="Beffa R."/>
            <person name="Benoit I."/>
            <person name="Bouzid O."/>
            <person name="Brault B."/>
            <person name="Chen Z."/>
            <person name="Choquer M."/>
            <person name="Collemare J."/>
            <person name="Cotton P."/>
            <person name="Danchin E.G."/>
            <person name="Da Silva C."/>
            <person name="Gautier A."/>
            <person name="Giraud C."/>
            <person name="Giraud T."/>
            <person name="Gonzalez C."/>
            <person name="Grossetete S."/>
            <person name="Guldener U."/>
            <person name="Henrissat B."/>
            <person name="Howlett B.J."/>
            <person name="Kodira C."/>
            <person name="Kretschmer M."/>
            <person name="Lappartient A."/>
            <person name="Leroch M."/>
            <person name="Levis C."/>
            <person name="Mauceli E."/>
            <person name="Neuveglise C."/>
            <person name="Oeser B."/>
            <person name="Pearson M."/>
            <person name="Poulain J."/>
            <person name="Poussereau N."/>
            <person name="Quesneville H."/>
            <person name="Rascle C."/>
            <person name="Schumacher J."/>
            <person name="Segurens B."/>
            <person name="Sexton A."/>
            <person name="Silva E."/>
            <person name="Sirven C."/>
            <person name="Soanes D.M."/>
            <person name="Talbot N.J."/>
            <person name="Templeton M."/>
            <person name="Yandava C."/>
            <person name="Yarden O."/>
            <person name="Zeng Q."/>
            <person name="Rollins J.A."/>
            <person name="Lebrun M.H."/>
            <person name="Dickman M."/>
        </authorList>
    </citation>
    <scope>NUCLEOTIDE SEQUENCE [LARGE SCALE GENOMIC DNA]</scope>
    <source>
        <strain evidence="2">T4</strain>
    </source>
</reference>
<dbReference type="AlphaFoldDB" id="G2YF82"/>
<organism evidence="1 2">
    <name type="scientific">Botryotinia fuckeliana (strain T4)</name>
    <name type="common">Noble rot fungus</name>
    <name type="synonym">Botrytis cinerea</name>
    <dbReference type="NCBI Taxonomy" id="999810"/>
    <lineage>
        <taxon>Eukaryota</taxon>
        <taxon>Fungi</taxon>
        <taxon>Dikarya</taxon>
        <taxon>Ascomycota</taxon>
        <taxon>Pezizomycotina</taxon>
        <taxon>Leotiomycetes</taxon>
        <taxon>Helotiales</taxon>
        <taxon>Sclerotiniaceae</taxon>
        <taxon>Botrytis</taxon>
    </lineage>
</organism>
<proteinExistence type="predicted"/>
<protein>
    <submittedName>
        <fullName evidence="1">Uncharacterized protein</fullName>
    </submittedName>
</protein>
<dbReference type="InParanoid" id="G2YF82"/>